<feature type="domain" description="Mur ligase C-terminal" evidence="13">
    <location>
        <begin position="323"/>
        <end position="461"/>
    </location>
</feature>
<evidence type="ECO:0000256" key="11">
    <source>
        <dbReference type="RuleBase" id="RU004136"/>
    </source>
</evidence>
<keyword evidence="1 10" id="KW-0963">Cytoplasm</keyword>
<evidence type="ECO:0000313" key="15">
    <source>
        <dbReference type="EMBL" id="GHO91899.1"/>
    </source>
</evidence>
<dbReference type="Proteomes" id="UP000597444">
    <property type="component" value="Unassembled WGS sequence"/>
</dbReference>
<dbReference type="SUPFAM" id="SSF63418">
    <property type="entry name" value="MurE/MurF N-terminal domain"/>
    <property type="match status" value="1"/>
</dbReference>
<evidence type="ECO:0000256" key="7">
    <source>
        <dbReference type="ARBA" id="ARBA00022984"/>
    </source>
</evidence>
<evidence type="ECO:0000256" key="9">
    <source>
        <dbReference type="ARBA" id="ARBA00023316"/>
    </source>
</evidence>
<evidence type="ECO:0000256" key="5">
    <source>
        <dbReference type="ARBA" id="ARBA00022840"/>
    </source>
</evidence>
<dbReference type="Pfam" id="PF08245">
    <property type="entry name" value="Mur_ligase_M"/>
    <property type="match status" value="1"/>
</dbReference>
<dbReference type="HAMAP" id="MF_02019">
    <property type="entry name" value="MurF"/>
    <property type="match status" value="1"/>
</dbReference>
<dbReference type="GO" id="GO:0071555">
    <property type="term" value="P:cell wall organization"/>
    <property type="evidence" value="ECO:0007669"/>
    <property type="project" value="UniProtKB-KW"/>
</dbReference>
<dbReference type="GO" id="GO:0047480">
    <property type="term" value="F:UDP-N-acetylmuramoyl-tripeptide-D-alanyl-D-alanine ligase activity"/>
    <property type="evidence" value="ECO:0007669"/>
    <property type="project" value="UniProtKB-UniRule"/>
</dbReference>
<keyword evidence="9 10" id="KW-0961">Cell wall biogenesis/degradation</keyword>
<comment type="subcellular location">
    <subcellularLocation>
        <location evidence="10 11">Cytoplasm</location>
    </subcellularLocation>
</comment>
<dbReference type="Pfam" id="PF01225">
    <property type="entry name" value="Mur_ligase"/>
    <property type="match status" value="1"/>
</dbReference>
<dbReference type="SUPFAM" id="SSF53623">
    <property type="entry name" value="MurD-like peptide ligases, catalytic domain"/>
    <property type="match status" value="1"/>
</dbReference>
<keyword evidence="5 10" id="KW-0067">ATP-binding</keyword>
<accession>A0A8J3MYC6</accession>
<feature type="domain" description="Mur ligase central" evidence="14">
    <location>
        <begin position="114"/>
        <end position="300"/>
    </location>
</feature>
<evidence type="ECO:0000256" key="6">
    <source>
        <dbReference type="ARBA" id="ARBA00022960"/>
    </source>
</evidence>
<keyword evidence="7 10" id="KW-0573">Peptidoglycan synthesis</keyword>
<dbReference type="InterPro" id="IPR013221">
    <property type="entry name" value="Mur_ligase_cen"/>
</dbReference>
<dbReference type="PANTHER" id="PTHR43024">
    <property type="entry name" value="UDP-N-ACETYLMURAMOYL-TRIPEPTIDE--D-ALANYL-D-ALANINE LIGASE"/>
    <property type="match status" value="1"/>
</dbReference>
<dbReference type="EMBL" id="BNJK01000001">
    <property type="protein sequence ID" value="GHO91899.1"/>
    <property type="molecule type" value="Genomic_DNA"/>
</dbReference>
<dbReference type="EC" id="6.3.2.10" evidence="10 11"/>
<dbReference type="PANTHER" id="PTHR43024:SF1">
    <property type="entry name" value="UDP-N-ACETYLMURAMOYL-TRIPEPTIDE--D-ALANYL-D-ALANINE LIGASE"/>
    <property type="match status" value="1"/>
</dbReference>
<evidence type="ECO:0000256" key="8">
    <source>
        <dbReference type="ARBA" id="ARBA00023306"/>
    </source>
</evidence>
<evidence type="ECO:0000256" key="10">
    <source>
        <dbReference type="HAMAP-Rule" id="MF_02019"/>
    </source>
</evidence>
<dbReference type="AlphaFoldDB" id="A0A8J3MYC6"/>
<dbReference type="InterPro" id="IPR035911">
    <property type="entry name" value="MurE/MurF_N"/>
</dbReference>
<dbReference type="Gene3D" id="3.40.1190.10">
    <property type="entry name" value="Mur-like, catalytic domain"/>
    <property type="match status" value="1"/>
</dbReference>
<gene>
    <name evidence="15" type="primary">murF_2</name>
    <name evidence="10" type="synonym">murF</name>
    <name evidence="15" type="ORF">KSF_019470</name>
</gene>
<dbReference type="GO" id="GO:0051301">
    <property type="term" value="P:cell division"/>
    <property type="evidence" value="ECO:0007669"/>
    <property type="project" value="UniProtKB-KW"/>
</dbReference>
<dbReference type="GO" id="GO:0005524">
    <property type="term" value="F:ATP binding"/>
    <property type="evidence" value="ECO:0007669"/>
    <property type="project" value="UniProtKB-UniRule"/>
</dbReference>
<dbReference type="InterPro" id="IPR005863">
    <property type="entry name" value="UDP-N-AcMur_synth"/>
</dbReference>
<feature type="binding site" evidence="10">
    <location>
        <begin position="116"/>
        <end position="122"/>
    </location>
    <ligand>
        <name>ATP</name>
        <dbReference type="ChEBI" id="CHEBI:30616"/>
    </ligand>
</feature>
<name>A0A8J3MYC6_9CHLR</name>
<dbReference type="Gene3D" id="3.40.1390.10">
    <property type="entry name" value="MurE/MurF, N-terminal domain"/>
    <property type="match status" value="1"/>
</dbReference>
<dbReference type="GO" id="GO:0008360">
    <property type="term" value="P:regulation of cell shape"/>
    <property type="evidence" value="ECO:0007669"/>
    <property type="project" value="UniProtKB-KW"/>
</dbReference>
<evidence type="ECO:0000256" key="4">
    <source>
        <dbReference type="ARBA" id="ARBA00022741"/>
    </source>
</evidence>
<dbReference type="SUPFAM" id="SSF53244">
    <property type="entry name" value="MurD-like peptide ligases, peptide-binding domain"/>
    <property type="match status" value="1"/>
</dbReference>
<dbReference type="GO" id="GO:0005737">
    <property type="term" value="C:cytoplasm"/>
    <property type="evidence" value="ECO:0007669"/>
    <property type="project" value="UniProtKB-SubCell"/>
</dbReference>
<dbReference type="GO" id="GO:0009252">
    <property type="term" value="P:peptidoglycan biosynthetic process"/>
    <property type="evidence" value="ECO:0007669"/>
    <property type="project" value="UniProtKB-UniRule"/>
</dbReference>
<keyword evidence="8 10" id="KW-0131">Cell cycle</keyword>
<evidence type="ECO:0000259" key="14">
    <source>
        <dbReference type="Pfam" id="PF08245"/>
    </source>
</evidence>
<dbReference type="NCBIfam" id="TIGR01143">
    <property type="entry name" value="murF"/>
    <property type="match status" value="1"/>
</dbReference>
<comment type="catalytic activity">
    <reaction evidence="10 11">
        <text>D-alanyl-D-alanine + UDP-N-acetyl-alpha-D-muramoyl-L-alanyl-gamma-D-glutamyl-meso-2,6-diaminopimelate + ATP = UDP-N-acetyl-alpha-D-muramoyl-L-alanyl-gamma-D-glutamyl-meso-2,6-diaminopimeloyl-D-alanyl-D-alanine + ADP + phosphate + H(+)</text>
        <dbReference type="Rhea" id="RHEA:28374"/>
        <dbReference type="ChEBI" id="CHEBI:15378"/>
        <dbReference type="ChEBI" id="CHEBI:30616"/>
        <dbReference type="ChEBI" id="CHEBI:43474"/>
        <dbReference type="ChEBI" id="CHEBI:57822"/>
        <dbReference type="ChEBI" id="CHEBI:61386"/>
        <dbReference type="ChEBI" id="CHEBI:83905"/>
        <dbReference type="ChEBI" id="CHEBI:456216"/>
        <dbReference type="EC" id="6.3.2.10"/>
    </reaction>
</comment>
<comment type="pathway">
    <text evidence="10 11">Cell wall biogenesis; peptidoglycan biosynthesis.</text>
</comment>
<keyword evidence="3 10" id="KW-0132">Cell division</keyword>
<comment type="similarity">
    <text evidence="10">Belongs to the MurCDEF family. MurF subfamily.</text>
</comment>
<comment type="caution">
    <text evidence="15">The sequence shown here is derived from an EMBL/GenBank/DDBJ whole genome shotgun (WGS) entry which is preliminary data.</text>
</comment>
<keyword evidence="4 10" id="KW-0547">Nucleotide-binding</keyword>
<dbReference type="InterPro" id="IPR036615">
    <property type="entry name" value="Mur_ligase_C_dom_sf"/>
</dbReference>
<organism evidence="15 16">
    <name type="scientific">Reticulibacter mediterranei</name>
    <dbReference type="NCBI Taxonomy" id="2778369"/>
    <lineage>
        <taxon>Bacteria</taxon>
        <taxon>Bacillati</taxon>
        <taxon>Chloroflexota</taxon>
        <taxon>Ktedonobacteria</taxon>
        <taxon>Ktedonobacterales</taxon>
        <taxon>Reticulibacteraceae</taxon>
        <taxon>Reticulibacter</taxon>
    </lineage>
</organism>
<dbReference type="InterPro" id="IPR051046">
    <property type="entry name" value="MurCDEF_CellWall_CoF430Synth"/>
</dbReference>
<evidence type="ECO:0000259" key="12">
    <source>
        <dbReference type="Pfam" id="PF01225"/>
    </source>
</evidence>
<evidence type="ECO:0000256" key="3">
    <source>
        <dbReference type="ARBA" id="ARBA00022618"/>
    </source>
</evidence>
<reference evidence="15" key="1">
    <citation type="submission" date="2020-10" db="EMBL/GenBank/DDBJ databases">
        <title>Taxonomic study of unclassified bacteria belonging to the class Ktedonobacteria.</title>
        <authorList>
            <person name="Yabe S."/>
            <person name="Wang C.M."/>
            <person name="Zheng Y."/>
            <person name="Sakai Y."/>
            <person name="Cavaletti L."/>
            <person name="Monciardini P."/>
            <person name="Donadio S."/>
        </authorList>
    </citation>
    <scope>NUCLEOTIDE SEQUENCE</scope>
    <source>
        <strain evidence="15">ID150040</strain>
    </source>
</reference>
<keyword evidence="16" id="KW-1185">Reference proteome</keyword>
<dbReference type="InterPro" id="IPR004101">
    <property type="entry name" value="Mur_ligase_C"/>
</dbReference>
<feature type="domain" description="Mur ligase N-terminal catalytic" evidence="12">
    <location>
        <begin position="33"/>
        <end position="77"/>
    </location>
</feature>
<evidence type="ECO:0000259" key="13">
    <source>
        <dbReference type="Pfam" id="PF02875"/>
    </source>
</evidence>
<evidence type="ECO:0000313" key="16">
    <source>
        <dbReference type="Proteomes" id="UP000597444"/>
    </source>
</evidence>
<dbReference type="InterPro" id="IPR036565">
    <property type="entry name" value="Mur-like_cat_sf"/>
</dbReference>
<sequence length="473" mass="51037">MFSYNDILQGNDGKVQVQSAVPADPALLFQSAQHDSRQVGPGDLFVAIKGARVDGHTYIPTVAQTGALGALCTEPAIDVPPHFLQFVVPDVVEALIATARVRASRQQQTTMIGITGSNGKTTTKEAVAAVLSQQFPTLKTHASYNNEVGLPLTVLRLEPQHRYAVLEMGAERVGEIAWLCSIVRPNWAIVTSVGTAHLRTFGSLERIAIAKSELVQALPEDGIAILNYDDPQVRAMSQKTQARVIYYGFDERAEVRATDITGNVLKGYAFTLRYHDVHLPVQLQIPGKHGISTALAAAATGFLAGIAPDAICSALSSITAVKGRGEIKRGPNGSTLIDDTYKANRESMLTGIDIMNEANSSSGGKRWAVLGDMVDFGEYSRDEHYAIGQGLANKVDYLVAIGDEARFYVEGAQAAGLPASQIYYFEVDPTNSVQFEAAKQSVASFLLSRVQSNDLLFVKASNPLHLHTILEHF</sequence>
<dbReference type="InterPro" id="IPR000713">
    <property type="entry name" value="Mur_ligase_N"/>
</dbReference>
<keyword evidence="2 10" id="KW-0436">Ligase</keyword>
<keyword evidence="6 10" id="KW-0133">Cell shape</keyword>
<evidence type="ECO:0000256" key="2">
    <source>
        <dbReference type="ARBA" id="ARBA00022598"/>
    </source>
</evidence>
<dbReference type="Pfam" id="PF02875">
    <property type="entry name" value="Mur_ligase_C"/>
    <property type="match status" value="1"/>
</dbReference>
<protein>
    <recommendedName>
        <fullName evidence="10 11">UDP-N-acetylmuramoyl-tripeptide--D-alanyl-D-alanine ligase</fullName>
        <ecNumber evidence="10 11">6.3.2.10</ecNumber>
    </recommendedName>
    <alternativeName>
        <fullName evidence="10">D-alanyl-D-alanine-adding enzyme</fullName>
    </alternativeName>
</protein>
<dbReference type="UniPathway" id="UPA00219"/>
<comment type="function">
    <text evidence="10 11">Involved in cell wall formation. Catalyzes the final step in the synthesis of UDP-N-acetylmuramoyl-pentapeptide, the precursor of murein.</text>
</comment>
<evidence type="ECO:0000256" key="1">
    <source>
        <dbReference type="ARBA" id="ARBA00022490"/>
    </source>
</evidence>
<dbReference type="Gene3D" id="3.90.190.20">
    <property type="entry name" value="Mur ligase, C-terminal domain"/>
    <property type="match status" value="1"/>
</dbReference>
<proteinExistence type="inferred from homology"/>
<dbReference type="RefSeq" id="WP_220202767.1">
    <property type="nucleotide sequence ID" value="NZ_BNJK01000001.1"/>
</dbReference>